<dbReference type="KEGG" id="aoe:Clos_1831"/>
<protein>
    <submittedName>
        <fullName evidence="8">Radical SAM domain protein</fullName>
    </submittedName>
</protein>
<sequence length="598" mass="70366">MKVLLTAVNAKYIHTNLAIRYLQKSISGILDDKDLQIKEFTINNNMDYMIREIYNAHPDILCFSCYIWNMEIITYITKHIKKIMPEVTIVLGGPEVSFDTENLMKENDAIDIVVIGEGEEIFKELIETLKHEGDYSQIEGLAFRARGEIIYTDPKKALLDMNTLPFPYENESLDSDKIVYYESSRGCPFNCQYCLSSSIAGVRFLPIDRVKTEIQYFINQRVKQVKFVDRTFNAKKSYAMDIMNFILENNNGRTNFHFEVTADLLDKEMLDFLSKVPVGLFQFEIGVQSTNENTLNAIDRHVDFEKLSKVVGKISEGRNIHQHLDLIVGLPEEDYFSFRKSFDDVFALRPEKLQIGFLKLLKGSGLRKRAEEYGYIYSDYPPYEIMETKWLSYGEFIRLKGIEEMVEVYWNSNIFSNSIELMIHNFYSSSFKFFEDLWKYWENQGYHHISHGKNKLYEILAEFYSYSNFNNYKIFIEVLKLDFLKNTKTSSMPSIFNKIEIAGFKNKCHAFLQDEFNLEKYLPAYKDIPAKQIIKQVYFEPFGVDVTELEKVQYRLEKMRDEGTIVLFDYKIENKALEDCKYYKIKFAQEEGDIHWNC</sequence>
<keyword evidence="3" id="KW-0479">Metal-binding</keyword>
<dbReference type="InterPro" id="IPR006158">
    <property type="entry name" value="Cobalamin-bd"/>
</dbReference>
<dbReference type="PROSITE" id="PS51332">
    <property type="entry name" value="B12_BINDING"/>
    <property type="match status" value="1"/>
</dbReference>
<evidence type="ECO:0000256" key="3">
    <source>
        <dbReference type="ARBA" id="ARBA00022723"/>
    </source>
</evidence>
<dbReference type="GO" id="GO:0046872">
    <property type="term" value="F:metal ion binding"/>
    <property type="evidence" value="ECO:0007669"/>
    <property type="project" value="UniProtKB-KW"/>
</dbReference>
<evidence type="ECO:0000256" key="4">
    <source>
        <dbReference type="ARBA" id="ARBA00023004"/>
    </source>
</evidence>
<proteinExistence type="predicted"/>
<dbReference type="PANTHER" id="PTHR43409:SF16">
    <property type="entry name" value="SLR0320 PROTEIN"/>
    <property type="match status" value="1"/>
</dbReference>
<dbReference type="AlphaFoldDB" id="A8MHT9"/>
<evidence type="ECO:0000256" key="5">
    <source>
        <dbReference type="ARBA" id="ARBA00023014"/>
    </source>
</evidence>
<dbReference type="InterPro" id="IPR036724">
    <property type="entry name" value="Cobalamin-bd_sf"/>
</dbReference>
<dbReference type="PANTHER" id="PTHR43409">
    <property type="entry name" value="ANAEROBIC MAGNESIUM-PROTOPORPHYRIN IX MONOMETHYL ESTER CYCLASE-RELATED"/>
    <property type="match status" value="1"/>
</dbReference>
<feature type="domain" description="Radical SAM core" evidence="7">
    <location>
        <begin position="173"/>
        <end position="403"/>
    </location>
</feature>
<keyword evidence="4" id="KW-0408">Iron</keyword>
<dbReference type="GO" id="GO:0051539">
    <property type="term" value="F:4 iron, 4 sulfur cluster binding"/>
    <property type="evidence" value="ECO:0007669"/>
    <property type="project" value="UniProtKB-KW"/>
</dbReference>
<dbReference type="InterPro" id="IPR058240">
    <property type="entry name" value="rSAM_sf"/>
</dbReference>
<dbReference type="PROSITE" id="PS51918">
    <property type="entry name" value="RADICAL_SAM"/>
    <property type="match status" value="1"/>
</dbReference>
<keyword evidence="9" id="KW-1185">Reference proteome</keyword>
<accession>A8MHT9</accession>
<dbReference type="Pfam" id="PF13311">
    <property type="entry name" value="DUF4080"/>
    <property type="match status" value="1"/>
</dbReference>
<evidence type="ECO:0000256" key="2">
    <source>
        <dbReference type="ARBA" id="ARBA00022691"/>
    </source>
</evidence>
<dbReference type="eggNOG" id="COG1032">
    <property type="taxonomic scope" value="Bacteria"/>
</dbReference>
<organism evidence="8 9">
    <name type="scientific">Alkaliphilus oremlandii (strain OhILAs)</name>
    <name type="common">Clostridium oremlandii (strain OhILAs)</name>
    <dbReference type="NCBI Taxonomy" id="350688"/>
    <lineage>
        <taxon>Bacteria</taxon>
        <taxon>Bacillati</taxon>
        <taxon>Bacillota</taxon>
        <taxon>Clostridia</taxon>
        <taxon>Peptostreptococcales</taxon>
        <taxon>Natronincolaceae</taxon>
        <taxon>Alkaliphilus</taxon>
    </lineage>
</organism>
<dbReference type="Pfam" id="PF04055">
    <property type="entry name" value="Radical_SAM"/>
    <property type="match status" value="1"/>
</dbReference>
<dbReference type="GO" id="GO:0005829">
    <property type="term" value="C:cytosol"/>
    <property type="evidence" value="ECO:0007669"/>
    <property type="project" value="TreeGrafter"/>
</dbReference>
<dbReference type="InterPro" id="IPR051198">
    <property type="entry name" value="BchE-like"/>
</dbReference>
<dbReference type="SFLD" id="SFLDG01123">
    <property type="entry name" value="methyltransferase_(Class_B)"/>
    <property type="match status" value="1"/>
</dbReference>
<dbReference type="InterPro" id="IPR007197">
    <property type="entry name" value="rSAM"/>
</dbReference>
<keyword evidence="2" id="KW-0949">S-adenosyl-L-methionine</keyword>
<dbReference type="RefSeq" id="WP_012159683.1">
    <property type="nucleotide sequence ID" value="NC_009922.1"/>
</dbReference>
<dbReference type="InterPro" id="IPR006638">
    <property type="entry name" value="Elp3/MiaA/NifB-like_rSAM"/>
</dbReference>
<dbReference type="SUPFAM" id="SSF52242">
    <property type="entry name" value="Cobalamin (vitamin B12)-binding domain"/>
    <property type="match status" value="1"/>
</dbReference>
<reference evidence="9" key="1">
    <citation type="submission" date="2007-10" db="EMBL/GenBank/DDBJ databases">
        <title>Complete genome of Alkaliphilus oremlandii OhILAs.</title>
        <authorList>
            <person name="Copeland A."/>
            <person name="Lucas S."/>
            <person name="Lapidus A."/>
            <person name="Barry K."/>
            <person name="Detter J.C."/>
            <person name="Glavina del Rio T."/>
            <person name="Hammon N."/>
            <person name="Israni S."/>
            <person name="Dalin E."/>
            <person name="Tice H."/>
            <person name="Pitluck S."/>
            <person name="Chain P."/>
            <person name="Malfatti S."/>
            <person name="Shin M."/>
            <person name="Vergez L."/>
            <person name="Schmutz J."/>
            <person name="Larimer F."/>
            <person name="Land M."/>
            <person name="Hauser L."/>
            <person name="Kyrpides N."/>
            <person name="Mikhailova N."/>
            <person name="Stolz J.F."/>
            <person name="Dawson A."/>
            <person name="Fisher E."/>
            <person name="Crable B."/>
            <person name="Perera E."/>
            <person name="Lisak J."/>
            <person name="Ranganathan M."/>
            <person name="Basu P."/>
            <person name="Richardson P."/>
        </authorList>
    </citation>
    <scope>NUCLEOTIDE SEQUENCE [LARGE SCALE GENOMIC DNA]</scope>
    <source>
        <strain evidence="9">OhILAs</strain>
    </source>
</reference>
<evidence type="ECO:0000256" key="1">
    <source>
        <dbReference type="ARBA" id="ARBA00001966"/>
    </source>
</evidence>
<dbReference type="HOGENOM" id="CLU_021572_1_0_9"/>
<evidence type="ECO:0000313" key="8">
    <source>
        <dbReference type="EMBL" id="ABW19371.1"/>
    </source>
</evidence>
<evidence type="ECO:0000259" key="6">
    <source>
        <dbReference type="PROSITE" id="PS51332"/>
    </source>
</evidence>
<dbReference type="Gene3D" id="3.40.50.280">
    <property type="entry name" value="Cobalamin-binding domain"/>
    <property type="match status" value="1"/>
</dbReference>
<comment type="cofactor">
    <cofactor evidence="1">
        <name>[4Fe-4S] cluster</name>
        <dbReference type="ChEBI" id="CHEBI:49883"/>
    </cofactor>
</comment>
<dbReference type="GO" id="GO:0031419">
    <property type="term" value="F:cobalamin binding"/>
    <property type="evidence" value="ECO:0007669"/>
    <property type="project" value="InterPro"/>
</dbReference>
<gene>
    <name evidence="8" type="ordered locus">Clos_1831</name>
</gene>
<dbReference type="SUPFAM" id="SSF102114">
    <property type="entry name" value="Radical SAM enzymes"/>
    <property type="match status" value="1"/>
</dbReference>
<dbReference type="EMBL" id="CP000853">
    <property type="protein sequence ID" value="ABW19371.1"/>
    <property type="molecule type" value="Genomic_DNA"/>
</dbReference>
<name>A8MHT9_ALKOO</name>
<dbReference type="CDD" id="cd01335">
    <property type="entry name" value="Radical_SAM"/>
    <property type="match status" value="1"/>
</dbReference>
<dbReference type="Gene3D" id="3.80.30.20">
    <property type="entry name" value="tm_1862 like domain"/>
    <property type="match status" value="1"/>
</dbReference>
<dbReference type="InterPro" id="IPR034466">
    <property type="entry name" value="Methyltransferase_Class_B"/>
</dbReference>
<dbReference type="SFLD" id="SFLDG01082">
    <property type="entry name" value="B12-binding_domain_containing"/>
    <property type="match status" value="1"/>
</dbReference>
<keyword evidence="5" id="KW-0411">Iron-sulfur</keyword>
<evidence type="ECO:0000259" key="7">
    <source>
        <dbReference type="PROSITE" id="PS51918"/>
    </source>
</evidence>
<dbReference type="InterPro" id="IPR023404">
    <property type="entry name" value="rSAM_horseshoe"/>
</dbReference>
<dbReference type="GO" id="GO:0003824">
    <property type="term" value="F:catalytic activity"/>
    <property type="evidence" value="ECO:0007669"/>
    <property type="project" value="InterPro"/>
</dbReference>
<dbReference type="Proteomes" id="UP000000269">
    <property type="component" value="Chromosome"/>
</dbReference>
<dbReference type="SMART" id="SM00729">
    <property type="entry name" value="Elp3"/>
    <property type="match status" value="1"/>
</dbReference>
<evidence type="ECO:0000313" key="9">
    <source>
        <dbReference type="Proteomes" id="UP000000269"/>
    </source>
</evidence>
<dbReference type="InterPro" id="IPR025288">
    <property type="entry name" value="DUF4080"/>
</dbReference>
<feature type="domain" description="B12-binding" evidence="6">
    <location>
        <begin position="1"/>
        <end position="136"/>
    </location>
</feature>
<dbReference type="SFLD" id="SFLDS00029">
    <property type="entry name" value="Radical_SAM"/>
    <property type="match status" value="1"/>
</dbReference>
<dbReference type="Pfam" id="PF02310">
    <property type="entry name" value="B12-binding"/>
    <property type="match status" value="1"/>
</dbReference>
<dbReference type="OrthoDB" id="9801424at2"/>
<dbReference type="STRING" id="350688.Clos_1831"/>
<dbReference type="CDD" id="cd02068">
    <property type="entry name" value="radical_SAM_B12_BD"/>
    <property type="match status" value="1"/>
</dbReference>